<proteinExistence type="inferred from homology"/>
<feature type="domain" description="FAD-binding FR-type" evidence="7">
    <location>
        <begin position="198"/>
        <end position="300"/>
    </location>
</feature>
<comment type="catalytic activity">
    <reaction evidence="4">
        <text>2 nitric oxide + NADH + 2 O2 = 2 nitrate + NAD(+) + H(+)</text>
        <dbReference type="Rhea" id="RHEA:19469"/>
        <dbReference type="ChEBI" id="CHEBI:15378"/>
        <dbReference type="ChEBI" id="CHEBI:15379"/>
        <dbReference type="ChEBI" id="CHEBI:16480"/>
        <dbReference type="ChEBI" id="CHEBI:17632"/>
        <dbReference type="ChEBI" id="CHEBI:57540"/>
        <dbReference type="ChEBI" id="CHEBI:57945"/>
        <dbReference type="EC" id="1.14.12.17"/>
    </reaction>
</comment>
<organism evidence="9 10">
    <name type="scientific">Aphanomyces stellatus</name>
    <dbReference type="NCBI Taxonomy" id="120398"/>
    <lineage>
        <taxon>Eukaryota</taxon>
        <taxon>Sar</taxon>
        <taxon>Stramenopiles</taxon>
        <taxon>Oomycota</taxon>
        <taxon>Saprolegniomycetes</taxon>
        <taxon>Saprolegniales</taxon>
        <taxon>Verrucalvaceae</taxon>
        <taxon>Aphanomyces</taxon>
    </lineage>
</organism>
<keyword evidence="10" id="KW-1185">Reference proteome</keyword>
<evidence type="ECO:0000259" key="7">
    <source>
        <dbReference type="PROSITE" id="PS51384"/>
    </source>
</evidence>
<dbReference type="PANTHER" id="PTHR47354:SF5">
    <property type="entry name" value="PROTEIN RFBI"/>
    <property type="match status" value="1"/>
</dbReference>
<keyword evidence="3" id="KW-0520">NAD</keyword>
<accession>A0A485LPG9</accession>
<dbReference type="InterPro" id="IPR009050">
    <property type="entry name" value="Globin-like_sf"/>
</dbReference>
<dbReference type="InterPro" id="IPR000971">
    <property type="entry name" value="Globin"/>
</dbReference>
<feature type="domain" description="Globin" evidence="6">
    <location>
        <begin position="45"/>
        <end position="190"/>
    </location>
</feature>
<evidence type="ECO:0000256" key="3">
    <source>
        <dbReference type="ARBA" id="ARBA00023027"/>
    </source>
</evidence>
<evidence type="ECO:0000256" key="1">
    <source>
        <dbReference type="ARBA" id="ARBA00006401"/>
    </source>
</evidence>
<dbReference type="InterPro" id="IPR017938">
    <property type="entry name" value="Riboflavin_synthase-like_b-brl"/>
</dbReference>
<dbReference type="InterPro" id="IPR050415">
    <property type="entry name" value="MRET"/>
</dbReference>
<dbReference type="Gene3D" id="3.40.50.80">
    <property type="entry name" value="Nucleotide-binding domain of ferredoxin-NADP reductase (FNR) module"/>
    <property type="match status" value="1"/>
</dbReference>
<evidence type="ECO:0000256" key="4">
    <source>
        <dbReference type="ARBA" id="ARBA00048649"/>
    </source>
</evidence>
<dbReference type="Gene3D" id="1.10.490.10">
    <property type="entry name" value="Globins"/>
    <property type="match status" value="1"/>
</dbReference>
<dbReference type="EMBL" id="VJMH01007269">
    <property type="protein sequence ID" value="KAF0684600.1"/>
    <property type="molecule type" value="Genomic_DNA"/>
</dbReference>
<sequence length="453" mass="48532">MGGAVSIAHADVIVVADDDAIGLTGAYAARYTPFMPAPFNLSRPVVTRAHEKLIKANWAAVCQGTPAFDATKHLTPTKFFFTTFYQTLFTTEPTLRSLFRSGMTVQGKALTGVMHTLAMLVNSNTLVDSALAIAERHLAYGVSKDHYGVFGTALLATLEAVSGSQWSTAVHEAYLTAYALVFYIMMPVLLTGDALPIPESIPATIMKSVAISHATKRISLAFDFPLRFHPGDAVWLGFTTSQGYVRRHFTITTISIQSTTAIDICVADVGGDASQWLCAQVPGAVVDLFWVESDLRFEIDAPDVLPAHVVFVGHGIGCIPFITMLEGLYTIRDVWKGSVVSLQCAASIEDVQALNAGVPSTGEPITWDTSTIYYAATVTAFKLKDIAPNLASATLFVCGPDEFVTTTLAAWATAGGAKNRMNVFSFDNNKPFPLGAASLKAIRRANEASATNT</sequence>
<dbReference type="SUPFAM" id="SSF63380">
    <property type="entry name" value="Riboflavin synthase domain-like"/>
    <property type="match status" value="1"/>
</dbReference>
<evidence type="ECO:0000313" key="10">
    <source>
        <dbReference type="Proteomes" id="UP000332933"/>
    </source>
</evidence>
<dbReference type="InterPro" id="IPR012292">
    <property type="entry name" value="Globin/Proto"/>
</dbReference>
<dbReference type="SUPFAM" id="SSF52343">
    <property type="entry name" value="Ferredoxin reductase-like, C-terminal NADP-linked domain"/>
    <property type="match status" value="1"/>
</dbReference>
<evidence type="ECO:0000313" key="8">
    <source>
        <dbReference type="EMBL" id="KAF0684600.1"/>
    </source>
</evidence>
<reference evidence="9 10" key="1">
    <citation type="submission" date="2019-03" db="EMBL/GenBank/DDBJ databases">
        <authorList>
            <person name="Gaulin E."/>
            <person name="Dumas B."/>
        </authorList>
    </citation>
    <scope>NUCLEOTIDE SEQUENCE [LARGE SCALE GENOMIC DNA]</scope>
    <source>
        <strain evidence="9">CBS 568.67</strain>
    </source>
</reference>
<dbReference type="GO" id="GO:0020037">
    <property type="term" value="F:heme binding"/>
    <property type="evidence" value="ECO:0007669"/>
    <property type="project" value="InterPro"/>
</dbReference>
<dbReference type="PROSITE" id="PS01033">
    <property type="entry name" value="GLOBIN"/>
    <property type="match status" value="1"/>
</dbReference>
<evidence type="ECO:0000256" key="5">
    <source>
        <dbReference type="ARBA" id="ARBA00049433"/>
    </source>
</evidence>
<evidence type="ECO:0000256" key="2">
    <source>
        <dbReference type="ARBA" id="ARBA00012229"/>
    </source>
</evidence>
<dbReference type="Proteomes" id="UP000332933">
    <property type="component" value="Unassembled WGS sequence"/>
</dbReference>
<dbReference type="EC" id="1.14.12.17" evidence="2"/>
<dbReference type="InterPro" id="IPR017927">
    <property type="entry name" value="FAD-bd_FR_type"/>
</dbReference>
<dbReference type="SUPFAM" id="SSF46458">
    <property type="entry name" value="Globin-like"/>
    <property type="match status" value="1"/>
</dbReference>
<dbReference type="InterPro" id="IPR039261">
    <property type="entry name" value="FNR_nucleotide-bd"/>
</dbReference>
<name>A0A485LPG9_9STRA</name>
<dbReference type="GO" id="GO:0008941">
    <property type="term" value="F:nitric oxide dioxygenase NAD(P)H activity"/>
    <property type="evidence" value="ECO:0007669"/>
    <property type="project" value="UniProtKB-EC"/>
</dbReference>
<dbReference type="AlphaFoldDB" id="A0A485LPG9"/>
<evidence type="ECO:0000313" key="9">
    <source>
        <dbReference type="EMBL" id="VFU00050.1"/>
    </source>
</evidence>
<reference evidence="8" key="2">
    <citation type="submission" date="2019-06" db="EMBL/GenBank/DDBJ databases">
        <title>Genomics analysis of Aphanomyces spp. identifies a new class of oomycete effector associated with host adaptation.</title>
        <authorList>
            <person name="Gaulin E."/>
        </authorList>
    </citation>
    <scope>NUCLEOTIDE SEQUENCE</scope>
    <source>
        <strain evidence="8">CBS 578.67</strain>
    </source>
</reference>
<dbReference type="Pfam" id="PF00042">
    <property type="entry name" value="Globin"/>
    <property type="match status" value="1"/>
</dbReference>
<evidence type="ECO:0000259" key="6">
    <source>
        <dbReference type="PROSITE" id="PS01033"/>
    </source>
</evidence>
<dbReference type="GO" id="GO:0019825">
    <property type="term" value="F:oxygen binding"/>
    <property type="evidence" value="ECO:0007669"/>
    <property type="project" value="InterPro"/>
</dbReference>
<comment type="catalytic activity">
    <reaction evidence="5">
        <text>2 nitric oxide + NADPH + 2 O2 = 2 nitrate + NADP(+) + H(+)</text>
        <dbReference type="Rhea" id="RHEA:19465"/>
        <dbReference type="ChEBI" id="CHEBI:15378"/>
        <dbReference type="ChEBI" id="CHEBI:15379"/>
        <dbReference type="ChEBI" id="CHEBI:16480"/>
        <dbReference type="ChEBI" id="CHEBI:17632"/>
        <dbReference type="ChEBI" id="CHEBI:57783"/>
        <dbReference type="ChEBI" id="CHEBI:58349"/>
        <dbReference type="EC" id="1.14.12.17"/>
    </reaction>
</comment>
<dbReference type="PROSITE" id="PS51384">
    <property type="entry name" value="FAD_FR"/>
    <property type="match status" value="1"/>
</dbReference>
<gene>
    <name evidence="9" type="primary">Aste57867_23404</name>
    <name evidence="8" type="ORF">As57867_023333</name>
    <name evidence="9" type="ORF">ASTE57867_23404</name>
</gene>
<comment type="similarity">
    <text evidence="1">In the C-terminal section; belongs to the flavoprotein pyridine nucleotide cytochrome reductase family.</text>
</comment>
<dbReference type="EMBL" id="CAADRA010007295">
    <property type="protein sequence ID" value="VFU00050.1"/>
    <property type="molecule type" value="Genomic_DNA"/>
</dbReference>
<dbReference type="Gene3D" id="2.40.30.10">
    <property type="entry name" value="Translation factors"/>
    <property type="match status" value="1"/>
</dbReference>
<protein>
    <recommendedName>
        <fullName evidence="2">nitric oxide dioxygenase</fullName>
        <ecNumber evidence="2">1.14.12.17</ecNumber>
    </recommendedName>
</protein>
<dbReference type="PANTHER" id="PTHR47354">
    <property type="entry name" value="NADH OXIDOREDUCTASE HCR"/>
    <property type="match status" value="1"/>
</dbReference>